<comment type="cofactor">
    <cofactor evidence="1">
        <name>a divalent metal cation</name>
        <dbReference type="ChEBI" id="CHEBI:60240"/>
    </cofactor>
</comment>
<reference evidence="8" key="1">
    <citation type="submission" date="2020-04" db="EMBL/GenBank/DDBJ databases">
        <authorList>
            <person name="Alioto T."/>
            <person name="Alioto T."/>
            <person name="Gomez Garrido J."/>
        </authorList>
    </citation>
    <scope>NUCLEOTIDE SEQUENCE</scope>
    <source>
        <strain evidence="8">A484AB</strain>
    </source>
</reference>
<dbReference type="PANTHER" id="PTHR22930:SF85">
    <property type="entry name" value="GH03217P-RELATED"/>
    <property type="match status" value="1"/>
</dbReference>
<keyword evidence="6" id="KW-0378">Hydrolase</keyword>
<dbReference type="OrthoDB" id="5982029at2759"/>
<dbReference type="GO" id="GO:0016787">
    <property type="term" value="F:hydrolase activity"/>
    <property type="evidence" value="ECO:0007669"/>
    <property type="project" value="UniProtKB-KW"/>
</dbReference>
<dbReference type="EMBL" id="CACRXK020015418">
    <property type="protein sequence ID" value="CAB4028344.1"/>
    <property type="molecule type" value="Genomic_DNA"/>
</dbReference>
<comment type="subcellular location">
    <subcellularLocation>
        <location evidence="2">Nucleus</location>
    </subcellularLocation>
</comment>
<evidence type="ECO:0000256" key="5">
    <source>
        <dbReference type="ARBA" id="ARBA00022723"/>
    </source>
</evidence>
<dbReference type="GO" id="GO:0005634">
    <property type="term" value="C:nucleus"/>
    <property type="evidence" value="ECO:0007669"/>
    <property type="project" value="UniProtKB-SubCell"/>
</dbReference>
<evidence type="ECO:0000256" key="6">
    <source>
        <dbReference type="ARBA" id="ARBA00022801"/>
    </source>
</evidence>
<comment type="similarity">
    <text evidence="3">Belongs to the HARBI1 family.</text>
</comment>
<gene>
    <name evidence="8" type="ORF">PACLA_8A049683</name>
</gene>
<name>A0A6S7JE51_PARCT</name>
<organism evidence="8 9">
    <name type="scientific">Paramuricea clavata</name>
    <name type="common">Red gorgonian</name>
    <name type="synonym">Violescent sea-whip</name>
    <dbReference type="NCBI Taxonomy" id="317549"/>
    <lineage>
        <taxon>Eukaryota</taxon>
        <taxon>Metazoa</taxon>
        <taxon>Cnidaria</taxon>
        <taxon>Anthozoa</taxon>
        <taxon>Octocorallia</taxon>
        <taxon>Malacalcyonacea</taxon>
        <taxon>Plexauridae</taxon>
        <taxon>Paramuricea</taxon>
    </lineage>
</organism>
<keyword evidence="9" id="KW-1185">Reference proteome</keyword>
<evidence type="ECO:0000313" key="8">
    <source>
        <dbReference type="EMBL" id="CAB4028344.1"/>
    </source>
</evidence>
<evidence type="ECO:0000256" key="4">
    <source>
        <dbReference type="ARBA" id="ARBA00022722"/>
    </source>
</evidence>
<keyword evidence="7" id="KW-0539">Nucleus</keyword>
<dbReference type="InterPro" id="IPR045249">
    <property type="entry name" value="HARBI1-like"/>
</dbReference>
<dbReference type="GO" id="GO:0004518">
    <property type="term" value="F:nuclease activity"/>
    <property type="evidence" value="ECO:0007669"/>
    <property type="project" value="UniProtKB-KW"/>
</dbReference>
<evidence type="ECO:0000256" key="2">
    <source>
        <dbReference type="ARBA" id="ARBA00004123"/>
    </source>
</evidence>
<dbReference type="PANTHER" id="PTHR22930">
    <property type="match status" value="1"/>
</dbReference>
<accession>A0A6S7JE51</accession>
<evidence type="ECO:0000256" key="1">
    <source>
        <dbReference type="ARBA" id="ARBA00001968"/>
    </source>
</evidence>
<dbReference type="AlphaFoldDB" id="A0A6S7JE51"/>
<keyword evidence="5" id="KW-0479">Metal-binding</keyword>
<dbReference type="Pfam" id="PF13359">
    <property type="entry name" value="DDE_Tnp_4"/>
    <property type="match status" value="1"/>
</dbReference>
<evidence type="ECO:0000256" key="7">
    <source>
        <dbReference type="ARBA" id="ARBA00023242"/>
    </source>
</evidence>
<protein>
    <submittedName>
        <fullName evidence="8">Uncharacterized protein</fullName>
    </submittedName>
</protein>
<dbReference type="GO" id="GO:0046872">
    <property type="term" value="F:metal ion binding"/>
    <property type="evidence" value="ECO:0007669"/>
    <property type="project" value="UniProtKB-KW"/>
</dbReference>
<keyword evidence="4" id="KW-0540">Nuclease</keyword>
<evidence type="ECO:0000256" key="3">
    <source>
        <dbReference type="ARBA" id="ARBA00006958"/>
    </source>
</evidence>
<comment type="caution">
    <text evidence="8">The sequence shown here is derived from an EMBL/GenBank/DDBJ whole genome shotgun (WGS) entry which is preliminary data.</text>
</comment>
<sequence>MDKYEFRNNFRLSRPAFVKLCQILEPYIKKDTFAKNMIPVQHRVLLTLYYLGKGVNFRAVPNQFGVAVPTVSVIVQQITSAINRHLLPDLIKFPTTEEQLSATMKIFQFPNCVGAIDGSHINIKKPVVHPTDYYNRKGNYSILIQGVCDSNGKLLSISCGHPGSIHDTRMLRISTFYNNVQTKR</sequence>
<dbReference type="InterPro" id="IPR027806">
    <property type="entry name" value="HARBI1_dom"/>
</dbReference>
<evidence type="ECO:0000313" key="9">
    <source>
        <dbReference type="Proteomes" id="UP001152795"/>
    </source>
</evidence>
<proteinExistence type="inferred from homology"/>
<dbReference type="Proteomes" id="UP001152795">
    <property type="component" value="Unassembled WGS sequence"/>
</dbReference>